<sequence>MYIIGGLKDVKKYRYLILYFAIILVVFTQFSSKNTEKQVNLDAKIEASENAVKIEEIDEKEEVVEEPIVTPEPVKEYRYYRLTSFWANDGYGTTSCTGSGLCENDFSVNDKGWYTYNGKLVLAGATYECLNAKRGSCGNWNEQRSDKRYYHYYDTVEIIIDGLLYEGIILDSCGACMYINGEERLDLFVSGKDYAIDRGYKGNNSVAVFKEER</sequence>
<dbReference type="EMBL" id="BK015346">
    <property type="protein sequence ID" value="DAE02464.1"/>
    <property type="molecule type" value="Genomic_DNA"/>
</dbReference>
<accession>A0A8S5P728</accession>
<proteinExistence type="predicted"/>
<evidence type="ECO:0000256" key="1">
    <source>
        <dbReference type="SAM" id="Phobius"/>
    </source>
</evidence>
<keyword evidence="1" id="KW-1133">Transmembrane helix</keyword>
<keyword evidence="1" id="KW-0472">Membrane</keyword>
<name>A0A8S5P728_9CAUD</name>
<feature type="transmembrane region" description="Helical" evidence="1">
    <location>
        <begin position="12"/>
        <end position="30"/>
    </location>
</feature>
<organism evidence="2">
    <name type="scientific">Siphoviridae sp. ctsUY14</name>
    <dbReference type="NCBI Taxonomy" id="2825693"/>
    <lineage>
        <taxon>Viruses</taxon>
        <taxon>Duplodnaviria</taxon>
        <taxon>Heunggongvirae</taxon>
        <taxon>Uroviricota</taxon>
        <taxon>Caudoviricetes</taxon>
    </lineage>
</organism>
<evidence type="ECO:0000313" key="2">
    <source>
        <dbReference type="EMBL" id="DAE02464.1"/>
    </source>
</evidence>
<reference evidence="2" key="1">
    <citation type="journal article" date="2021" name="Proc. Natl. Acad. Sci. U.S.A.">
        <title>A Catalog of Tens of Thousands of Viruses from Human Metagenomes Reveals Hidden Associations with Chronic Diseases.</title>
        <authorList>
            <person name="Tisza M.J."/>
            <person name="Buck C.B."/>
        </authorList>
    </citation>
    <scope>NUCLEOTIDE SEQUENCE</scope>
    <source>
        <strain evidence="2">CtsUY14</strain>
    </source>
</reference>
<keyword evidence="1" id="KW-0812">Transmembrane</keyword>
<protein>
    <submittedName>
        <fullName evidence="2">DNA polymerase family B</fullName>
    </submittedName>
</protein>